<dbReference type="Gene3D" id="1.20.5.1930">
    <property type="match status" value="1"/>
</dbReference>
<keyword evidence="1" id="KW-0808">Transferase</keyword>
<gene>
    <name evidence="8" type="ORF">FED44_21700</name>
</gene>
<evidence type="ECO:0000313" key="8">
    <source>
        <dbReference type="EMBL" id="TLP57029.1"/>
    </source>
</evidence>
<evidence type="ECO:0000259" key="7">
    <source>
        <dbReference type="Pfam" id="PF07730"/>
    </source>
</evidence>
<keyword evidence="6" id="KW-0472">Membrane</keyword>
<feature type="coiled-coil region" evidence="4">
    <location>
        <begin position="202"/>
        <end position="229"/>
    </location>
</feature>
<dbReference type="InterPro" id="IPR050482">
    <property type="entry name" value="Sensor_HK_TwoCompSys"/>
</dbReference>
<dbReference type="OrthoDB" id="5241784at2"/>
<dbReference type="Pfam" id="PF07730">
    <property type="entry name" value="HisKA_3"/>
    <property type="match status" value="1"/>
</dbReference>
<dbReference type="PANTHER" id="PTHR24421:SF63">
    <property type="entry name" value="SENSOR HISTIDINE KINASE DESK"/>
    <property type="match status" value="1"/>
</dbReference>
<keyword evidence="6" id="KW-0812">Transmembrane</keyword>
<comment type="caution">
    <text evidence="8">The sequence shown here is derived from an EMBL/GenBank/DDBJ whole genome shotgun (WGS) entry which is preliminary data.</text>
</comment>
<dbReference type="GO" id="GO:0016020">
    <property type="term" value="C:membrane"/>
    <property type="evidence" value="ECO:0007669"/>
    <property type="project" value="InterPro"/>
</dbReference>
<feature type="transmembrane region" description="Helical" evidence="6">
    <location>
        <begin position="148"/>
        <end position="171"/>
    </location>
</feature>
<dbReference type="SUPFAM" id="SSF55874">
    <property type="entry name" value="ATPase domain of HSP90 chaperone/DNA topoisomerase II/histidine kinase"/>
    <property type="match status" value="1"/>
</dbReference>
<feature type="transmembrane region" description="Helical" evidence="6">
    <location>
        <begin position="113"/>
        <end position="136"/>
    </location>
</feature>
<keyword evidence="9" id="KW-1185">Reference proteome</keyword>
<feature type="domain" description="Signal transduction histidine kinase subgroup 3 dimerisation and phosphoacceptor" evidence="7">
    <location>
        <begin position="224"/>
        <end position="290"/>
    </location>
</feature>
<dbReference type="InterPro" id="IPR036890">
    <property type="entry name" value="HATPase_C_sf"/>
</dbReference>
<evidence type="ECO:0000256" key="6">
    <source>
        <dbReference type="SAM" id="Phobius"/>
    </source>
</evidence>
<keyword evidence="4" id="KW-0175">Coiled coil</keyword>
<evidence type="ECO:0000256" key="2">
    <source>
        <dbReference type="ARBA" id="ARBA00022777"/>
    </source>
</evidence>
<evidence type="ECO:0000256" key="1">
    <source>
        <dbReference type="ARBA" id="ARBA00022679"/>
    </source>
</evidence>
<feature type="transmembrane region" description="Helical" evidence="6">
    <location>
        <begin position="55"/>
        <end position="77"/>
    </location>
</feature>
<keyword evidence="3" id="KW-0902">Two-component regulatory system</keyword>
<proteinExistence type="predicted"/>
<dbReference type="GO" id="GO:0000155">
    <property type="term" value="F:phosphorelay sensor kinase activity"/>
    <property type="evidence" value="ECO:0007669"/>
    <property type="project" value="InterPro"/>
</dbReference>
<feature type="region of interest" description="Disordered" evidence="5">
    <location>
        <begin position="25"/>
        <end position="46"/>
    </location>
</feature>
<protein>
    <submittedName>
        <fullName evidence="8">Sensor histidine kinase</fullName>
    </submittedName>
</protein>
<dbReference type="AlphaFoldDB" id="A0A5R8YU73"/>
<name>A0A5R8YU73_9ACTN</name>
<dbReference type="InterPro" id="IPR011712">
    <property type="entry name" value="Sig_transdc_His_kin_sub3_dim/P"/>
</dbReference>
<evidence type="ECO:0000256" key="5">
    <source>
        <dbReference type="SAM" id="MobiDB-lite"/>
    </source>
</evidence>
<organism evidence="8 9">
    <name type="scientific">Microbispora triticiradicis</name>
    <dbReference type="NCBI Taxonomy" id="2200763"/>
    <lineage>
        <taxon>Bacteria</taxon>
        <taxon>Bacillati</taxon>
        <taxon>Actinomycetota</taxon>
        <taxon>Actinomycetes</taxon>
        <taxon>Streptosporangiales</taxon>
        <taxon>Streptosporangiaceae</taxon>
        <taxon>Microbispora</taxon>
    </lineage>
</organism>
<evidence type="ECO:0000256" key="3">
    <source>
        <dbReference type="ARBA" id="ARBA00023012"/>
    </source>
</evidence>
<dbReference type="PANTHER" id="PTHR24421">
    <property type="entry name" value="NITRATE/NITRITE SENSOR PROTEIN NARX-RELATED"/>
    <property type="match status" value="1"/>
</dbReference>
<dbReference type="EMBL" id="VANP01000008">
    <property type="protein sequence ID" value="TLP57029.1"/>
    <property type="molecule type" value="Genomic_DNA"/>
</dbReference>
<evidence type="ECO:0000256" key="4">
    <source>
        <dbReference type="SAM" id="Coils"/>
    </source>
</evidence>
<dbReference type="CDD" id="cd16917">
    <property type="entry name" value="HATPase_UhpB-NarQ-NarX-like"/>
    <property type="match status" value="1"/>
</dbReference>
<dbReference type="Gene3D" id="3.30.565.10">
    <property type="entry name" value="Histidine kinase-like ATPase, C-terminal domain"/>
    <property type="match status" value="1"/>
</dbReference>
<keyword evidence="2 8" id="KW-0418">Kinase</keyword>
<dbReference type="Proteomes" id="UP000309033">
    <property type="component" value="Unassembled WGS sequence"/>
</dbReference>
<feature type="transmembrane region" description="Helical" evidence="6">
    <location>
        <begin position="83"/>
        <end position="101"/>
    </location>
</feature>
<dbReference type="GO" id="GO:0046983">
    <property type="term" value="F:protein dimerization activity"/>
    <property type="evidence" value="ECO:0007669"/>
    <property type="project" value="InterPro"/>
</dbReference>
<sequence length="413" mass="44466">MGRARSAPTWRRQPYRLWSWRCGRGSRCSRSGGGSAGRPGSHNGPVMNSTSARRLGIALIVLVSVGYTIIPLVASLATASASVNARLLVLLAAFYWPHFLHVRQAFTGARSRWLPATLAVQAVAAYLPEVLGFTGWSAGTAPLLAGPVLLLLPLRWGGVLVTTMAAAEFWWLQGIFHNVTGSYFYALTIVITGAMIYVVVRLVRVTAELEQARADLAEAAVLKERLRISRDLHDGLGHSLTAIVLKGDLAARLMDRDLPAARTEVGALVQVARETALEVRQVARGYRRMTLADEVHRATALLESSGIGCQVNLAEMTPLREQDEALAWAVREGVTNILRHSRATTCSITTSNRAGRTRLEIVNNGLAPDDARTVRPFGGGLTGLVERAAQTGGTVEAGHTPEGGFRLTMEVPA</sequence>
<evidence type="ECO:0000313" key="9">
    <source>
        <dbReference type="Proteomes" id="UP000309033"/>
    </source>
</evidence>
<accession>A0A5R8YU73</accession>
<feature type="transmembrane region" description="Helical" evidence="6">
    <location>
        <begin position="183"/>
        <end position="203"/>
    </location>
</feature>
<reference evidence="8" key="1">
    <citation type="submission" date="2019-05" db="EMBL/GenBank/DDBJ databases">
        <title>Isolation, diversity and antifungal activity of Actinobacteria from wheat.</title>
        <authorList>
            <person name="Yu B."/>
        </authorList>
    </citation>
    <scope>NUCLEOTIDE SEQUENCE [LARGE SCALE GENOMIC DNA]</scope>
    <source>
        <strain evidence="8">NEAU-HEGS1-5</strain>
    </source>
</reference>
<keyword evidence="6" id="KW-1133">Transmembrane helix</keyword>